<proteinExistence type="predicted"/>
<protein>
    <submittedName>
        <fullName evidence="1">RCG26979</fullName>
    </submittedName>
</protein>
<evidence type="ECO:0000313" key="2">
    <source>
        <dbReference type="Proteomes" id="UP000234681"/>
    </source>
</evidence>
<name>A6HP84_RAT</name>
<dbReference type="AlphaFoldDB" id="A6HP84"/>
<reference evidence="2" key="1">
    <citation type="submission" date="2005-09" db="EMBL/GenBank/DDBJ databases">
        <authorList>
            <person name="Mural R.J."/>
            <person name="Li P.W."/>
            <person name="Adams M.D."/>
            <person name="Amanatides P.G."/>
            <person name="Baden-Tillson H."/>
            <person name="Barnstead M."/>
            <person name="Chin S.H."/>
            <person name="Dew I."/>
            <person name="Evans C.A."/>
            <person name="Ferriera S."/>
            <person name="Flanigan M."/>
            <person name="Fosler C."/>
            <person name="Glodek A."/>
            <person name="Gu Z."/>
            <person name="Holt R.A."/>
            <person name="Jennings D."/>
            <person name="Kraft C.L."/>
            <person name="Lu F."/>
            <person name="Nguyen T."/>
            <person name="Nusskern D.R."/>
            <person name="Pfannkoch C.M."/>
            <person name="Sitter C."/>
            <person name="Sutton G.G."/>
            <person name="Venter J.C."/>
            <person name="Wang Z."/>
            <person name="Woodage T."/>
            <person name="Zheng X.H."/>
            <person name="Zhong F."/>
        </authorList>
    </citation>
    <scope>NUCLEOTIDE SEQUENCE [LARGE SCALE GENOMIC DNA]</scope>
    <source>
        <strain>BN</strain>
        <strain evidence="2">Sprague-Dawley</strain>
    </source>
</reference>
<accession>A6HP84</accession>
<organism evidence="1 2">
    <name type="scientific">Rattus norvegicus</name>
    <name type="common">Rat</name>
    <dbReference type="NCBI Taxonomy" id="10116"/>
    <lineage>
        <taxon>Eukaryota</taxon>
        <taxon>Metazoa</taxon>
        <taxon>Chordata</taxon>
        <taxon>Craniata</taxon>
        <taxon>Vertebrata</taxon>
        <taxon>Euteleostomi</taxon>
        <taxon>Mammalia</taxon>
        <taxon>Eutheria</taxon>
        <taxon>Euarchontoglires</taxon>
        <taxon>Glires</taxon>
        <taxon>Rodentia</taxon>
        <taxon>Myomorpha</taxon>
        <taxon>Muroidea</taxon>
        <taxon>Muridae</taxon>
        <taxon>Murinae</taxon>
        <taxon>Rattus</taxon>
    </lineage>
</organism>
<sequence length="71" mass="8414">MKKRNSGQDRRLGMSLSGRLPLAHMRFWVQPLELKETINTETKRGETGVTILDFLFCYKTKKKYYEILLSF</sequence>
<evidence type="ECO:0000313" key="1">
    <source>
        <dbReference type="EMBL" id="EDL79835.1"/>
    </source>
</evidence>
<dbReference type="EMBL" id="CH473949">
    <property type="protein sequence ID" value="EDL79835.1"/>
    <property type="molecule type" value="Genomic_DNA"/>
</dbReference>
<gene>
    <name evidence="1" type="ORF">rCG_26979</name>
</gene>
<dbReference type="Proteomes" id="UP000234681">
    <property type="component" value="Chromosome 3"/>
</dbReference>